<proteinExistence type="predicted"/>
<organism evidence="1 2">
    <name type="scientific">Tanacetum coccineum</name>
    <dbReference type="NCBI Taxonomy" id="301880"/>
    <lineage>
        <taxon>Eukaryota</taxon>
        <taxon>Viridiplantae</taxon>
        <taxon>Streptophyta</taxon>
        <taxon>Embryophyta</taxon>
        <taxon>Tracheophyta</taxon>
        <taxon>Spermatophyta</taxon>
        <taxon>Magnoliopsida</taxon>
        <taxon>eudicotyledons</taxon>
        <taxon>Gunneridae</taxon>
        <taxon>Pentapetalae</taxon>
        <taxon>asterids</taxon>
        <taxon>campanulids</taxon>
        <taxon>Asterales</taxon>
        <taxon>Asteraceae</taxon>
        <taxon>Asteroideae</taxon>
        <taxon>Anthemideae</taxon>
        <taxon>Anthemidinae</taxon>
        <taxon>Tanacetum</taxon>
    </lineage>
</organism>
<name>A0ABQ4WWI4_9ASTR</name>
<keyword evidence="2" id="KW-1185">Reference proteome</keyword>
<protein>
    <submittedName>
        <fullName evidence="1">Uncharacterized protein</fullName>
    </submittedName>
</protein>
<sequence length="150" mass="17132">MFNQATLKVQAKKLGLPPPPVLASFGMTPEEKKKKMTHFLKEAFVTEDISVDGMNRNFIPPPGVMSIEGLVIKELKSGIFFMNRNMDIVFQRESEFHLTPTVQLICIQNQIKVDSEIADEMFRKMIYVIEARSDCIKAREIIEKNLDNLG</sequence>
<reference evidence="1" key="1">
    <citation type="journal article" date="2022" name="Int. J. Mol. Sci.">
        <title>Draft Genome of Tanacetum Coccineum: Genomic Comparison of Closely Related Tanacetum-Family Plants.</title>
        <authorList>
            <person name="Yamashiro T."/>
            <person name="Shiraishi A."/>
            <person name="Nakayama K."/>
            <person name="Satake H."/>
        </authorList>
    </citation>
    <scope>NUCLEOTIDE SEQUENCE</scope>
</reference>
<accession>A0ABQ4WWI4</accession>
<evidence type="ECO:0000313" key="2">
    <source>
        <dbReference type="Proteomes" id="UP001151760"/>
    </source>
</evidence>
<dbReference type="EMBL" id="BQNB010008993">
    <property type="protein sequence ID" value="GJS57269.1"/>
    <property type="molecule type" value="Genomic_DNA"/>
</dbReference>
<reference evidence="1" key="2">
    <citation type="submission" date="2022-01" db="EMBL/GenBank/DDBJ databases">
        <authorList>
            <person name="Yamashiro T."/>
            <person name="Shiraishi A."/>
            <person name="Satake H."/>
            <person name="Nakayama K."/>
        </authorList>
    </citation>
    <scope>NUCLEOTIDE SEQUENCE</scope>
</reference>
<gene>
    <name evidence="1" type="ORF">Tco_0652053</name>
</gene>
<evidence type="ECO:0000313" key="1">
    <source>
        <dbReference type="EMBL" id="GJS57269.1"/>
    </source>
</evidence>
<comment type="caution">
    <text evidence="1">The sequence shown here is derived from an EMBL/GenBank/DDBJ whole genome shotgun (WGS) entry which is preliminary data.</text>
</comment>
<dbReference type="Proteomes" id="UP001151760">
    <property type="component" value="Unassembled WGS sequence"/>
</dbReference>